<gene>
    <name evidence="3" type="ORF">Cantr_08454</name>
</gene>
<keyword evidence="4" id="KW-1185">Reference proteome</keyword>
<feature type="compositionally biased region" description="Low complexity" evidence="1">
    <location>
        <begin position="147"/>
        <end position="156"/>
    </location>
</feature>
<evidence type="ECO:0000313" key="3">
    <source>
        <dbReference type="EMBL" id="RCK60416.1"/>
    </source>
</evidence>
<feature type="region of interest" description="Disordered" evidence="1">
    <location>
        <begin position="132"/>
        <end position="168"/>
    </location>
</feature>
<feature type="compositionally biased region" description="Basic residues" evidence="1">
    <location>
        <begin position="157"/>
        <end position="168"/>
    </location>
</feature>
<comment type="caution">
    <text evidence="3">The sequence shown here is derived from an EMBL/GenBank/DDBJ whole genome shotgun (WGS) entry which is preliminary data.</text>
</comment>
<evidence type="ECO:0000259" key="2">
    <source>
        <dbReference type="Pfam" id="PF05486"/>
    </source>
</evidence>
<dbReference type="InterPro" id="IPR039432">
    <property type="entry name" value="SRP9_dom"/>
</dbReference>
<accession>A0A367Y3E3</accession>
<dbReference type="AlphaFoldDB" id="A0A367Y3E3"/>
<feature type="domain" description="SRP9" evidence="2">
    <location>
        <begin position="4"/>
        <end position="96"/>
    </location>
</feature>
<dbReference type="PANTHER" id="PTHR12834">
    <property type="entry name" value="SIGNAL RECOGNITION PARTICLE 9 KDA PROTEIN"/>
    <property type="match status" value="1"/>
</dbReference>
<reference evidence="3 4" key="1">
    <citation type="submission" date="2018-06" db="EMBL/GenBank/DDBJ databases">
        <title>Whole genome sequencing of Candida tropicalis (genome annotated by CSBL at Korea University).</title>
        <authorList>
            <person name="Ahn J."/>
        </authorList>
    </citation>
    <scope>NUCLEOTIDE SEQUENCE [LARGE SCALE GENOMIC DNA]</scope>
    <source>
        <strain evidence="3 4">ATCC 20962</strain>
    </source>
</reference>
<sequence>MPTVSTIDKFIELSTDLLANYPTTTTLSITYTNLSKKPSSKKSATTTKSTKPAKSSTHAVNFKLYEPNSGKCIKYNTKKSKELSRLLNFVGPKGISSDNLHVLGLASLMTNVKYEESNVNVQSLENTPVPVELEAAKAAEEETKPVSSSSAGGASASKKKNKKKKKKN</sequence>
<dbReference type="GO" id="GO:0006614">
    <property type="term" value="P:SRP-dependent cotranslational protein targeting to membrane"/>
    <property type="evidence" value="ECO:0007669"/>
    <property type="project" value="InterPro"/>
</dbReference>
<dbReference type="GO" id="GO:0005786">
    <property type="term" value="C:signal recognition particle, endoplasmic reticulum targeting"/>
    <property type="evidence" value="ECO:0007669"/>
    <property type="project" value="TreeGrafter"/>
</dbReference>
<dbReference type="Pfam" id="PF05486">
    <property type="entry name" value="SRP9-21"/>
    <property type="match status" value="1"/>
</dbReference>
<dbReference type="STRING" id="5486.A0A367Y3E3"/>
<dbReference type="PANTHER" id="PTHR12834:SF12">
    <property type="entry name" value="SIGNAL RECOGNITION PARTICLE 9 KDA PROTEIN"/>
    <property type="match status" value="1"/>
</dbReference>
<organism evidence="3 4">
    <name type="scientific">Candida viswanathii</name>
    <dbReference type="NCBI Taxonomy" id="5486"/>
    <lineage>
        <taxon>Eukaryota</taxon>
        <taxon>Fungi</taxon>
        <taxon>Dikarya</taxon>
        <taxon>Ascomycota</taxon>
        <taxon>Saccharomycotina</taxon>
        <taxon>Pichiomycetes</taxon>
        <taxon>Debaryomycetaceae</taxon>
        <taxon>Candida/Lodderomyces clade</taxon>
        <taxon>Candida</taxon>
    </lineage>
</organism>
<dbReference type="EMBL" id="QLNQ01000026">
    <property type="protein sequence ID" value="RCK60416.1"/>
    <property type="molecule type" value="Genomic_DNA"/>
</dbReference>
<proteinExistence type="predicted"/>
<dbReference type="InterPro" id="IPR039914">
    <property type="entry name" value="SRP9-like"/>
</dbReference>
<name>A0A367Y3E3_9ASCO</name>
<dbReference type="OrthoDB" id="5419752at2759"/>
<evidence type="ECO:0000313" key="4">
    <source>
        <dbReference type="Proteomes" id="UP000253472"/>
    </source>
</evidence>
<feature type="compositionally biased region" description="Basic and acidic residues" evidence="1">
    <location>
        <begin position="134"/>
        <end position="144"/>
    </location>
</feature>
<dbReference type="Proteomes" id="UP000253472">
    <property type="component" value="Unassembled WGS sequence"/>
</dbReference>
<protein>
    <recommendedName>
        <fullName evidence="2">SRP9 domain-containing protein</fullName>
    </recommendedName>
</protein>
<evidence type="ECO:0000256" key="1">
    <source>
        <dbReference type="SAM" id="MobiDB-lite"/>
    </source>
</evidence>